<dbReference type="RefSeq" id="WP_192027420.1">
    <property type="nucleotide sequence ID" value="NZ_JACYTN010000044.1"/>
</dbReference>
<protein>
    <recommendedName>
        <fullName evidence="4">DUF3829 domain-containing protein</fullName>
    </recommendedName>
</protein>
<evidence type="ECO:0000313" key="3">
    <source>
        <dbReference type="Proteomes" id="UP000634529"/>
    </source>
</evidence>
<dbReference type="Proteomes" id="UP000634529">
    <property type="component" value="Unassembled WGS sequence"/>
</dbReference>
<evidence type="ECO:0000313" key="2">
    <source>
        <dbReference type="EMBL" id="MBD8501218.1"/>
    </source>
</evidence>
<name>A0ABR9B5D5_9BACL</name>
<evidence type="ECO:0000256" key="1">
    <source>
        <dbReference type="SAM" id="MobiDB-lite"/>
    </source>
</evidence>
<proteinExistence type="predicted"/>
<gene>
    <name evidence="2" type="ORF">IFO66_23370</name>
</gene>
<comment type="caution">
    <text evidence="2">The sequence shown here is derived from an EMBL/GenBank/DDBJ whole genome shotgun (WGS) entry which is preliminary data.</text>
</comment>
<dbReference type="EMBL" id="JACYTN010000044">
    <property type="protein sequence ID" value="MBD8501218.1"/>
    <property type="molecule type" value="Genomic_DNA"/>
</dbReference>
<organism evidence="2 3">
    <name type="scientific">Paenibacillus arenosi</name>
    <dbReference type="NCBI Taxonomy" id="2774142"/>
    <lineage>
        <taxon>Bacteria</taxon>
        <taxon>Bacillati</taxon>
        <taxon>Bacillota</taxon>
        <taxon>Bacilli</taxon>
        <taxon>Bacillales</taxon>
        <taxon>Paenibacillaceae</taxon>
        <taxon>Paenibacillus</taxon>
    </lineage>
</organism>
<reference evidence="2 3" key="1">
    <citation type="submission" date="2020-09" db="EMBL/GenBank/DDBJ databases">
        <title>Paenibacillus sp. CAU 1523 isolated from sand of Haeundae Beach.</title>
        <authorList>
            <person name="Kim W."/>
        </authorList>
    </citation>
    <scope>NUCLEOTIDE SEQUENCE [LARGE SCALE GENOMIC DNA]</scope>
    <source>
        <strain evidence="2 3">CAU 1523</strain>
    </source>
</reference>
<feature type="region of interest" description="Disordered" evidence="1">
    <location>
        <begin position="42"/>
        <end position="67"/>
    </location>
</feature>
<evidence type="ECO:0008006" key="4">
    <source>
        <dbReference type="Google" id="ProtNLM"/>
    </source>
</evidence>
<keyword evidence="3" id="KW-1185">Reference proteome</keyword>
<sequence>MNIVNEQSKWSKKTARIAIIIGASFVALSLITGCGNDKLTVKQPPAANETGTAANPAEQPTGSEEQNPAKQFELAITEVKEAHEAIELFDKHISKADKKAADSMFLRLEQFYTEQLPSINANLTTIMSQADMQKYIEHGIFNIEKAKQDSAYKEWLLNQEKGKLIWDWADDVFLKVDYAALHKDYANYISADLSSYLAIQANESAEKLMSDGALKITRDELAKRLIDVEQYVTGYPNAQKKAAMLDLYSQYIHEYIHGYRYNAIADETHNDTMKLLPEVKANYEKLVQQHPTSKTAQIVSDYLVVINENKDVIYNQGEPGGSIRGDIKPTIKKFWDQLDVQVNQLFGQ</sequence>
<feature type="compositionally biased region" description="Polar residues" evidence="1">
    <location>
        <begin position="49"/>
        <end position="67"/>
    </location>
</feature>
<accession>A0ABR9B5D5</accession>